<proteinExistence type="predicted"/>
<sequence>MFQTVVIRTLPVLGCCSFGSYTLHLCIFAIYILSFHKNLNTQNFLLHF</sequence>
<dbReference type="EMBL" id="CAXIEN010000154">
    <property type="protein sequence ID" value="CAL1282310.1"/>
    <property type="molecule type" value="Genomic_DNA"/>
</dbReference>
<dbReference type="Proteomes" id="UP001497382">
    <property type="component" value="Unassembled WGS sequence"/>
</dbReference>
<keyword evidence="1" id="KW-0812">Transmembrane</keyword>
<keyword evidence="3" id="KW-1185">Reference proteome</keyword>
<protein>
    <submittedName>
        <fullName evidence="2">Uncharacterized protein</fullName>
    </submittedName>
</protein>
<gene>
    <name evidence="2" type="ORF">LARSCL_LOCUS12028</name>
</gene>
<accession>A0AAV2AE99</accession>
<evidence type="ECO:0000313" key="3">
    <source>
        <dbReference type="Proteomes" id="UP001497382"/>
    </source>
</evidence>
<name>A0AAV2AE99_9ARAC</name>
<keyword evidence="1" id="KW-0472">Membrane</keyword>
<evidence type="ECO:0000256" key="1">
    <source>
        <dbReference type="SAM" id="Phobius"/>
    </source>
</evidence>
<keyword evidence="1" id="KW-1133">Transmembrane helix</keyword>
<dbReference type="AlphaFoldDB" id="A0AAV2AE99"/>
<comment type="caution">
    <text evidence="2">The sequence shown here is derived from an EMBL/GenBank/DDBJ whole genome shotgun (WGS) entry which is preliminary data.</text>
</comment>
<organism evidence="2 3">
    <name type="scientific">Larinioides sclopetarius</name>
    <dbReference type="NCBI Taxonomy" id="280406"/>
    <lineage>
        <taxon>Eukaryota</taxon>
        <taxon>Metazoa</taxon>
        <taxon>Ecdysozoa</taxon>
        <taxon>Arthropoda</taxon>
        <taxon>Chelicerata</taxon>
        <taxon>Arachnida</taxon>
        <taxon>Araneae</taxon>
        <taxon>Araneomorphae</taxon>
        <taxon>Entelegynae</taxon>
        <taxon>Araneoidea</taxon>
        <taxon>Araneidae</taxon>
        <taxon>Larinioides</taxon>
    </lineage>
</organism>
<feature type="transmembrane region" description="Helical" evidence="1">
    <location>
        <begin position="12"/>
        <end position="33"/>
    </location>
</feature>
<evidence type="ECO:0000313" key="2">
    <source>
        <dbReference type="EMBL" id="CAL1282310.1"/>
    </source>
</evidence>
<reference evidence="2 3" key="1">
    <citation type="submission" date="2024-04" db="EMBL/GenBank/DDBJ databases">
        <authorList>
            <person name="Rising A."/>
            <person name="Reimegard J."/>
            <person name="Sonavane S."/>
            <person name="Akerstrom W."/>
            <person name="Nylinder S."/>
            <person name="Hedman E."/>
            <person name="Kallberg Y."/>
        </authorList>
    </citation>
    <scope>NUCLEOTIDE SEQUENCE [LARGE SCALE GENOMIC DNA]</scope>
</reference>